<feature type="compositionally biased region" description="Polar residues" evidence="2">
    <location>
        <begin position="213"/>
        <end position="225"/>
    </location>
</feature>
<dbReference type="InterPro" id="IPR012677">
    <property type="entry name" value="Nucleotide-bd_a/b_plait_sf"/>
</dbReference>
<feature type="region of interest" description="Disordered" evidence="2">
    <location>
        <begin position="348"/>
        <end position="433"/>
    </location>
</feature>
<feature type="region of interest" description="Disordered" evidence="2">
    <location>
        <begin position="1211"/>
        <end position="1267"/>
    </location>
</feature>
<feature type="region of interest" description="Disordered" evidence="2">
    <location>
        <begin position="1363"/>
        <end position="1452"/>
    </location>
</feature>
<dbReference type="InterPro" id="IPR026805">
    <property type="entry name" value="GW182_M_dom"/>
</dbReference>
<dbReference type="InterPro" id="IPR015940">
    <property type="entry name" value="UBA"/>
</dbReference>
<feature type="compositionally biased region" description="Gly residues" evidence="2">
    <location>
        <begin position="1218"/>
        <end position="1229"/>
    </location>
</feature>
<dbReference type="Gene3D" id="1.10.8.10">
    <property type="entry name" value="DNA helicase RuvA subunit, C-terminal domain"/>
    <property type="match status" value="1"/>
</dbReference>
<dbReference type="EnsemblMetazoa" id="AALFPA23_024914.R37124">
    <property type="protein sequence ID" value="AALFPA23_024914.P37124"/>
    <property type="gene ID" value="AALFPA23_024914"/>
</dbReference>
<dbReference type="InterPro" id="IPR009060">
    <property type="entry name" value="UBA-like_sf"/>
</dbReference>
<dbReference type="InterPro" id="IPR035979">
    <property type="entry name" value="RBD_domain_sf"/>
</dbReference>
<dbReference type="SUPFAM" id="SSF46934">
    <property type="entry name" value="UBA-like"/>
    <property type="match status" value="1"/>
</dbReference>
<dbReference type="InterPro" id="IPR033503">
    <property type="entry name" value="GW182_RRM"/>
</dbReference>
<feature type="compositionally biased region" description="Gly residues" evidence="2">
    <location>
        <begin position="598"/>
        <end position="612"/>
    </location>
</feature>
<organism evidence="4 5">
    <name type="scientific">Aedes albopictus</name>
    <name type="common">Asian tiger mosquito</name>
    <name type="synonym">Stegomyia albopicta</name>
    <dbReference type="NCBI Taxonomy" id="7160"/>
    <lineage>
        <taxon>Eukaryota</taxon>
        <taxon>Metazoa</taxon>
        <taxon>Ecdysozoa</taxon>
        <taxon>Arthropoda</taxon>
        <taxon>Hexapoda</taxon>
        <taxon>Insecta</taxon>
        <taxon>Pterygota</taxon>
        <taxon>Neoptera</taxon>
        <taxon>Endopterygota</taxon>
        <taxon>Diptera</taxon>
        <taxon>Nematocera</taxon>
        <taxon>Culicoidea</taxon>
        <taxon>Culicidae</taxon>
        <taxon>Culicinae</taxon>
        <taxon>Aedini</taxon>
        <taxon>Aedes</taxon>
        <taxon>Stegomyia</taxon>
    </lineage>
</organism>
<feature type="compositionally biased region" description="Basic and acidic residues" evidence="2">
    <location>
        <begin position="764"/>
        <end position="773"/>
    </location>
</feature>
<feature type="compositionally biased region" description="Gly residues" evidence="2">
    <location>
        <begin position="841"/>
        <end position="865"/>
    </location>
</feature>
<dbReference type="GeneID" id="109425149"/>
<dbReference type="InterPro" id="IPR000504">
    <property type="entry name" value="RRM_dom"/>
</dbReference>
<dbReference type="SUPFAM" id="SSF54928">
    <property type="entry name" value="RNA-binding domain, RBD"/>
    <property type="match status" value="1"/>
</dbReference>
<feature type="compositionally biased region" description="Low complexity" evidence="2">
    <location>
        <begin position="278"/>
        <end position="287"/>
    </location>
</feature>
<dbReference type="Gene3D" id="3.30.70.330">
    <property type="match status" value="1"/>
</dbReference>
<dbReference type="PANTHER" id="PTHR13020:SF25">
    <property type="entry name" value="PROTEIN GAWKY"/>
    <property type="match status" value="1"/>
</dbReference>
<feature type="compositionally biased region" description="Gly residues" evidence="2">
    <location>
        <begin position="1256"/>
        <end position="1267"/>
    </location>
</feature>
<dbReference type="RefSeq" id="XP_062706952.1">
    <property type="nucleotide sequence ID" value="XM_062850968.1"/>
</dbReference>
<feature type="compositionally biased region" description="Basic and acidic residues" evidence="2">
    <location>
        <begin position="1042"/>
        <end position="1053"/>
    </location>
</feature>
<feature type="compositionally biased region" description="Low complexity" evidence="2">
    <location>
        <begin position="249"/>
        <end position="265"/>
    </location>
</feature>
<feature type="compositionally biased region" description="Polar residues" evidence="2">
    <location>
        <begin position="811"/>
        <end position="832"/>
    </location>
</feature>
<feature type="compositionally biased region" description="Low complexity" evidence="2">
    <location>
        <begin position="795"/>
        <end position="807"/>
    </location>
</feature>
<feature type="region of interest" description="Disordered" evidence="2">
    <location>
        <begin position="1002"/>
        <end position="1112"/>
    </location>
</feature>
<dbReference type="PANTHER" id="PTHR13020">
    <property type="entry name" value="TRINUCLEOTIDE REPEAT-CONTAINING GENE 6"/>
    <property type="match status" value="1"/>
</dbReference>
<keyword evidence="1" id="KW-0694">RNA-binding</keyword>
<evidence type="ECO:0000259" key="3">
    <source>
        <dbReference type="PROSITE" id="PS50030"/>
    </source>
</evidence>
<feature type="compositionally biased region" description="Polar residues" evidence="2">
    <location>
        <begin position="148"/>
        <end position="168"/>
    </location>
</feature>
<feature type="compositionally biased region" description="Polar residues" evidence="2">
    <location>
        <begin position="1392"/>
        <end position="1409"/>
    </location>
</feature>
<feature type="compositionally biased region" description="Pro residues" evidence="2">
    <location>
        <begin position="227"/>
        <end position="248"/>
    </location>
</feature>
<feature type="region of interest" description="Disordered" evidence="2">
    <location>
        <begin position="143"/>
        <end position="296"/>
    </location>
</feature>
<keyword evidence="5" id="KW-1185">Reference proteome</keyword>
<evidence type="ECO:0000256" key="2">
    <source>
        <dbReference type="SAM" id="MobiDB-lite"/>
    </source>
</evidence>
<feature type="compositionally biased region" description="Polar residues" evidence="2">
    <location>
        <begin position="663"/>
        <end position="677"/>
    </location>
</feature>
<reference evidence="4" key="2">
    <citation type="submission" date="2025-05" db="UniProtKB">
        <authorList>
            <consortium name="EnsemblMetazoa"/>
        </authorList>
    </citation>
    <scope>IDENTIFICATION</scope>
    <source>
        <strain evidence="4">Foshan</strain>
    </source>
</reference>
<dbReference type="Pfam" id="PF00627">
    <property type="entry name" value="UBA"/>
    <property type="match status" value="1"/>
</dbReference>
<dbReference type="PROSITE" id="PS50030">
    <property type="entry name" value="UBA"/>
    <property type="match status" value="1"/>
</dbReference>
<dbReference type="Pfam" id="PF00076">
    <property type="entry name" value="RRM_1"/>
    <property type="match status" value="1"/>
</dbReference>
<name>A0ABM2A6F0_AEDAL</name>
<evidence type="ECO:0000313" key="4">
    <source>
        <dbReference type="EnsemblMetazoa" id="AALFPA23_024914.P37124"/>
    </source>
</evidence>
<feature type="compositionally biased region" description="Low complexity" evidence="2">
    <location>
        <begin position="405"/>
        <end position="414"/>
    </location>
</feature>
<feature type="compositionally biased region" description="Gly residues" evidence="2">
    <location>
        <begin position="652"/>
        <end position="662"/>
    </location>
</feature>
<proteinExistence type="predicted"/>
<feature type="compositionally biased region" description="Pro residues" evidence="2">
    <location>
        <begin position="266"/>
        <end position="277"/>
    </location>
</feature>
<dbReference type="CDD" id="cd12435">
    <property type="entry name" value="RRM_GW182_like"/>
    <property type="match status" value="1"/>
</dbReference>
<feature type="compositionally biased region" description="Low complexity" evidence="2">
    <location>
        <begin position="354"/>
        <end position="369"/>
    </location>
</feature>
<dbReference type="Pfam" id="PF12938">
    <property type="entry name" value="M_domain"/>
    <property type="match status" value="1"/>
</dbReference>
<sequence>MGAIKEVIIDSEPFGLIVECWNKSHNSHSVKKMNINTVNMICDFIDYLIKFNINVSINVEKRHFLRIQHYTTNDQNLVDKSQIHSADVVLMAVEGTPSTITVTLHTNNKTSGYTSFDELLRLTERQRQLEALGFNPSRLMRLRGGGESSLNNGTSAWGSPPSNANTASWGAVAPQQGGWGNTAPNANQRPDMGKQMQPPQGSVGGPMVGSGNGSNSWNQVVNTNKPPLQPPPQQQVPQPPNQPPPPGANPGNSNNQPPSAQQQQQPPQPPNQQPPGGNPQMAAQPGASVQSSSSKLEHLNSMREALFSQDGWGCQHVNQDTQWDVPASPEPANKDLKMNINNGTELWETNLRNGGQPTQQPTQKTPWGPSSNIGGTWGVDDDSNAENNSVWTGGAQGGANPPVAGQQGWNQNNNAMWPPNVANAPPKKEPEWSGNVPVPGGANNWENRGTAAPPPPHIPAPPLDMPNVDMRNMRPPGAIEPSREFRGDPRGISGRLNGASGMWDQHPMPNTPLNKMPPQAPMLNAAGGNQWPVGAGGPNVPPSKLPTSWDEASPPASRRNMSNLDDGTSLWGAPTNPNRPPNGPNEGMVRNGRNPLGGNSGPIGPGGLGGPRLTGPGNPMKSDMWGHGGGPGAMRNGSWDDNSNNWEDKGPGPLGGGGGAGGSTWNDGPGNPSTWNNKKPIVGGGGNVWPETSDLIGGEWGAGIGKPPNKHNPQEIIRSSKQFRILYDMGFKKEDIEQALRTSNMSLEEAMEMLQRNNGNNMPDWRRHDDHPGGFEPPFSGGRFPGGGAGPPFPQNQNGPNNNMPAGIGSGNPNLAGFNSLSKPLQSYLNQAPPSGPGPFNQGGGPNGGVGGGAAGVLGGGGGAGQNSSAQPSTQQLRMLVQQIQMAVQAGYLNHQILNQPLAPQTLFLLNQLLNNIKQLQLTQNNLQRGGGAANNQMSMIPKIKQQIAGLQNQIATQQAIYVKQQQQQQHSGNTSNINHLANNFHREPNDLTTLQNSLSEMGLGKEHNGPYHHGPGGGGGGNVGGGTTSQQSRLNQWKLPAVDKDGGHDLTDFSRAPGTTAKSTLPTTGSSISGLSGLQGDNTWSTGRGGIGDGWPDSSTETANKDWPSTQDTFTDLVPEFEPGKPWKGTQMKIEEDPTITPGSIARSPIASISIGAAKDSDLFANSSKPSPTDSLSLSSSTWSFNPTNNNFSSSISKLGGNKNTWSDAGTSDLWGSGLGSGAGGGKTPRGPPPGLSAGKNPGGFGSNGWNQRPGQGGNNWPAGGGGGGPGWYSTWILLKNLTAQIDGPTLRTLCMQHGPLQNFHLYLNHGIALCKYQSREEANKAQQALNNCVLGNTTICAESPTDSEVQTILQHLGVPGGNNTNNNNNNNNVGNMGSTGGGLGGNNNSQPWRTGGSQQSNVRSTDTWGSGWSSSGPTINPWTLDGPTERGTPSNLNSFLPESLLAGDLN</sequence>
<reference evidence="5" key="1">
    <citation type="journal article" date="2015" name="Proc. Natl. Acad. Sci. U.S.A.">
        <title>Genome sequence of the Asian Tiger mosquito, Aedes albopictus, reveals insights into its biology, genetics, and evolution.</title>
        <authorList>
            <person name="Chen X.G."/>
            <person name="Jiang X."/>
            <person name="Gu J."/>
            <person name="Xu M."/>
            <person name="Wu Y."/>
            <person name="Deng Y."/>
            <person name="Zhang C."/>
            <person name="Bonizzoni M."/>
            <person name="Dermauw W."/>
            <person name="Vontas J."/>
            <person name="Armbruster P."/>
            <person name="Huang X."/>
            <person name="Yang Y."/>
            <person name="Zhang H."/>
            <person name="He W."/>
            <person name="Peng H."/>
            <person name="Liu Y."/>
            <person name="Wu K."/>
            <person name="Chen J."/>
            <person name="Lirakis M."/>
            <person name="Topalis P."/>
            <person name="Van Leeuwen T."/>
            <person name="Hall A.B."/>
            <person name="Jiang X."/>
            <person name="Thorpe C."/>
            <person name="Mueller R.L."/>
            <person name="Sun C."/>
            <person name="Waterhouse R.M."/>
            <person name="Yan G."/>
            <person name="Tu Z.J."/>
            <person name="Fang X."/>
            <person name="James A.A."/>
        </authorList>
    </citation>
    <scope>NUCLEOTIDE SEQUENCE [LARGE SCALE GENOMIC DNA]</scope>
    <source>
        <strain evidence="5">Foshan</strain>
    </source>
</reference>
<dbReference type="InterPro" id="IPR052068">
    <property type="entry name" value="GW182_domain"/>
</dbReference>
<evidence type="ECO:0000313" key="5">
    <source>
        <dbReference type="Proteomes" id="UP000069940"/>
    </source>
</evidence>
<accession>A0ABM2A6F0</accession>
<protein>
    <recommendedName>
        <fullName evidence="3">UBA domain-containing protein</fullName>
    </recommendedName>
</protein>
<feature type="compositionally biased region" description="Low complexity" evidence="2">
    <location>
        <begin position="1363"/>
        <end position="1378"/>
    </location>
</feature>
<feature type="region of interest" description="Disordered" evidence="2">
    <location>
        <begin position="532"/>
        <end position="685"/>
    </location>
</feature>
<evidence type="ECO:0000256" key="1">
    <source>
        <dbReference type="ARBA" id="ARBA00022884"/>
    </source>
</evidence>
<feature type="compositionally biased region" description="Polar residues" evidence="2">
    <location>
        <begin position="1433"/>
        <end position="1442"/>
    </location>
</feature>
<feature type="compositionally biased region" description="Gly residues" evidence="2">
    <location>
        <begin position="1015"/>
        <end position="1028"/>
    </location>
</feature>
<feature type="domain" description="UBA" evidence="3">
    <location>
        <begin position="717"/>
        <end position="757"/>
    </location>
</feature>
<dbReference type="Proteomes" id="UP000069940">
    <property type="component" value="Unassembled WGS sequence"/>
</dbReference>
<feature type="region of interest" description="Disordered" evidence="2">
    <location>
        <begin position="757"/>
        <end position="874"/>
    </location>
</feature>
<feature type="compositionally biased region" description="Polar residues" evidence="2">
    <location>
        <begin position="1098"/>
        <end position="1112"/>
    </location>
</feature>
<feature type="compositionally biased region" description="Gly residues" evidence="2">
    <location>
        <begin position="202"/>
        <end position="212"/>
    </location>
</feature>
<feature type="compositionally biased region" description="Low complexity" evidence="2">
    <location>
        <begin position="1064"/>
        <end position="1079"/>
    </location>
</feature>